<keyword evidence="2" id="KW-0520">NAD</keyword>
<evidence type="ECO:0000259" key="3">
    <source>
        <dbReference type="Pfam" id="PF02826"/>
    </source>
</evidence>
<dbReference type="Proteomes" id="UP001155586">
    <property type="component" value="Unassembled WGS sequence"/>
</dbReference>
<dbReference type="EMBL" id="JAKRRX010000036">
    <property type="protein sequence ID" value="MCW8333816.1"/>
    <property type="molecule type" value="Genomic_DNA"/>
</dbReference>
<dbReference type="InterPro" id="IPR006140">
    <property type="entry name" value="D-isomer_DH_NAD-bd"/>
</dbReference>
<dbReference type="PANTHER" id="PTHR43333:SF1">
    <property type="entry name" value="D-ISOMER SPECIFIC 2-HYDROXYACID DEHYDROGENASE NAD-BINDING DOMAIN-CONTAINING PROTEIN"/>
    <property type="match status" value="1"/>
</dbReference>
<dbReference type="InterPro" id="IPR036291">
    <property type="entry name" value="NAD(P)-bd_dom_sf"/>
</dbReference>
<feature type="domain" description="D-isomer specific 2-hydroxyacid dehydrogenase NAD-binding" evidence="3">
    <location>
        <begin position="100"/>
        <end position="273"/>
    </location>
</feature>
<evidence type="ECO:0000313" key="5">
    <source>
        <dbReference type="Proteomes" id="UP001155586"/>
    </source>
</evidence>
<keyword evidence="1" id="KW-0560">Oxidoreductase</keyword>
<dbReference type="GO" id="GO:0051287">
    <property type="term" value="F:NAD binding"/>
    <property type="evidence" value="ECO:0007669"/>
    <property type="project" value="InterPro"/>
</dbReference>
<evidence type="ECO:0000256" key="1">
    <source>
        <dbReference type="ARBA" id="ARBA00023002"/>
    </source>
</evidence>
<dbReference type="SUPFAM" id="SSF52283">
    <property type="entry name" value="Formate/glycerate dehydrogenase catalytic domain-like"/>
    <property type="match status" value="1"/>
</dbReference>
<name>A0A9X3CDN1_9VIBR</name>
<dbReference type="FunFam" id="3.40.50.720:FF:000363">
    <property type="entry name" value="D-isomer specific 2-hydroxyacid dehydrogenase"/>
    <property type="match status" value="1"/>
</dbReference>
<dbReference type="GO" id="GO:0016491">
    <property type="term" value="F:oxidoreductase activity"/>
    <property type="evidence" value="ECO:0007669"/>
    <property type="project" value="UniProtKB-KW"/>
</dbReference>
<dbReference type="RefSeq" id="WP_265687292.1">
    <property type="nucleotide sequence ID" value="NZ_JAKRRX010000036.1"/>
</dbReference>
<organism evidence="4 5">
    <name type="scientific">Vibrio paucivorans</name>
    <dbReference type="NCBI Taxonomy" id="2829489"/>
    <lineage>
        <taxon>Bacteria</taxon>
        <taxon>Pseudomonadati</taxon>
        <taxon>Pseudomonadota</taxon>
        <taxon>Gammaproteobacteria</taxon>
        <taxon>Vibrionales</taxon>
        <taxon>Vibrionaceae</taxon>
        <taxon>Vibrio</taxon>
    </lineage>
</organism>
<gene>
    <name evidence="4" type="ORF">MD483_08265</name>
</gene>
<accession>A0A9X3CDN1</accession>
<keyword evidence="5" id="KW-1185">Reference proteome</keyword>
<dbReference type="AlphaFoldDB" id="A0A9X3CDN1"/>
<dbReference type="Pfam" id="PF02826">
    <property type="entry name" value="2-Hacid_dh_C"/>
    <property type="match status" value="1"/>
</dbReference>
<sequence>MNNFSHKLYILTEQDQTYIRELEKHALPDLEITSDRSQATILLASPPLVAKHLEEFPQLEWLQSVYAGIDALTKPELRNDYELTNVKGIFGQQISEYVLGYTISHYRHFNTYQEQQKSKQWQPHSYSSLQGKQMVILGTGSIGSFLAKTANAFGIKTIGLNRTGIPAKDSPFVDTYHIHELATALTNADIIVNTLPATKDTAGLLNLESLNSCHNAILFNVGRGQTVDLVGLLAAIKNQNIAHAFLDVFSKEPIEGKSELWDNEKITITPHIAASSFPYQVVEQFKDNYLRWRDGFKLNNLVDFSRGY</sequence>
<protein>
    <submittedName>
        <fullName evidence="4">D-2-hydroxyacid dehydrogenase</fullName>
    </submittedName>
</protein>
<dbReference type="Gene3D" id="3.40.50.720">
    <property type="entry name" value="NAD(P)-binding Rossmann-like Domain"/>
    <property type="match status" value="2"/>
</dbReference>
<dbReference type="CDD" id="cd05300">
    <property type="entry name" value="2-Hacid_dh_1"/>
    <property type="match status" value="1"/>
</dbReference>
<proteinExistence type="predicted"/>
<dbReference type="SUPFAM" id="SSF51735">
    <property type="entry name" value="NAD(P)-binding Rossmann-fold domains"/>
    <property type="match status" value="1"/>
</dbReference>
<reference evidence="4" key="1">
    <citation type="submission" date="2022-02" db="EMBL/GenBank/DDBJ databases">
        <title>Vibrio sp. nov., a new bacterium isolated from Bohai sea, China.</title>
        <authorList>
            <person name="Yuan Y."/>
        </authorList>
    </citation>
    <scope>NUCLEOTIDE SEQUENCE</scope>
    <source>
        <strain evidence="4">DBSS07</strain>
    </source>
</reference>
<comment type="caution">
    <text evidence="4">The sequence shown here is derived from an EMBL/GenBank/DDBJ whole genome shotgun (WGS) entry which is preliminary data.</text>
</comment>
<evidence type="ECO:0000256" key="2">
    <source>
        <dbReference type="ARBA" id="ARBA00023027"/>
    </source>
</evidence>
<evidence type="ECO:0000313" key="4">
    <source>
        <dbReference type="EMBL" id="MCW8333816.1"/>
    </source>
</evidence>
<dbReference type="PANTHER" id="PTHR43333">
    <property type="entry name" value="2-HACID_DH_C DOMAIN-CONTAINING PROTEIN"/>
    <property type="match status" value="1"/>
</dbReference>